<sequence length="304" mass="34061">MGGVLAKNNKVVKNQCAVMPRKKSRELARLSRKGDSQSREENKPVKGRSPSLELSHLPVDLCASNHGAYSTSPEKRAIPKPETDKYRRRHYIASPRLEVEERVEDDNNDMEQSGNVVQRSDLNTFLNSQKGFLNPSVASKTGSKGRNVKHKEDTSSGKGKGKSGAKVSFGGVELGQEANDAENESEVEMEMNLCDDKDAMLNAKGRKRKHNNVSKWRVKKSFNKKIRKESQYDTLLEETADGNDTADDDDDNYNGETAEYHFVENNGGQGLDQEVHKEVMKGLRMIQEEDIDLEVDPEVGKHIE</sequence>
<feature type="compositionally biased region" description="Basic and acidic residues" evidence="1">
    <location>
        <begin position="25"/>
        <end position="44"/>
    </location>
</feature>
<protein>
    <submittedName>
        <fullName evidence="2">Uncharacterized protein</fullName>
    </submittedName>
</protein>
<dbReference type="EMBL" id="CP111023">
    <property type="protein sequence ID" value="WAR21328.1"/>
    <property type="molecule type" value="Genomic_DNA"/>
</dbReference>
<proteinExistence type="predicted"/>
<feature type="region of interest" description="Disordered" evidence="1">
    <location>
        <begin position="1"/>
        <end position="113"/>
    </location>
</feature>
<keyword evidence="3" id="KW-1185">Reference proteome</keyword>
<reference evidence="2" key="1">
    <citation type="submission" date="2022-11" db="EMBL/GenBank/DDBJ databases">
        <title>Centuries of genome instability and evolution in soft-shell clam transmissible cancer (bioRxiv).</title>
        <authorList>
            <person name="Hart S.F.M."/>
            <person name="Yonemitsu M.A."/>
            <person name="Giersch R.M."/>
            <person name="Beal B.F."/>
            <person name="Arriagada G."/>
            <person name="Davis B.W."/>
            <person name="Ostrander E.A."/>
            <person name="Goff S.P."/>
            <person name="Metzger M.J."/>
        </authorList>
    </citation>
    <scope>NUCLEOTIDE SEQUENCE</scope>
    <source>
        <strain evidence="2">MELC-2E11</strain>
        <tissue evidence="2">Siphon/mantle</tissue>
    </source>
</reference>
<feature type="region of interest" description="Disordered" evidence="1">
    <location>
        <begin position="132"/>
        <end position="185"/>
    </location>
</feature>
<feature type="region of interest" description="Disordered" evidence="1">
    <location>
        <begin position="232"/>
        <end position="257"/>
    </location>
</feature>
<evidence type="ECO:0000256" key="1">
    <source>
        <dbReference type="SAM" id="MobiDB-lite"/>
    </source>
</evidence>
<accession>A0ABY7FGN1</accession>
<feature type="compositionally biased region" description="Polar residues" evidence="1">
    <location>
        <begin position="132"/>
        <end position="144"/>
    </location>
</feature>
<organism evidence="2 3">
    <name type="scientific">Mya arenaria</name>
    <name type="common">Soft-shell clam</name>
    <dbReference type="NCBI Taxonomy" id="6604"/>
    <lineage>
        <taxon>Eukaryota</taxon>
        <taxon>Metazoa</taxon>
        <taxon>Spiralia</taxon>
        <taxon>Lophotrochozoa</taxon>
        <taxon>Mollusca</taxon>
        <taxon>Bivalvia</taxon>
        <taxon>Autobranchia</taxon>
        <taxon>Heteroconchia</taxon>
        <taxon>Euheterodonta</taxon>
        <taxon>Imparidentia</taxon>
        <taxon>Neoheterodontei</taxon>
        <taxon>Myida</taxon>
        <taxon>Myoidea</taxon>
        <taxon>Myidae</taxon>
        <taxon>Mya</taxon>
    </lineage>
</organism>
<gene>
    <name evidence="2" type="ORF">MAR_015302</name>
</gene>
<evidence type="ECO:0000313" key="3">
    <source>
        <dbReference type="Proteomes" id="UP001164746"/>
    </source>
</evidence>
<evidence type="ECO:0000313" key="2">
    <source>
        <dbReference type="EMBL" id="WAR21328.1"/>
    </source>
</evidence>
<dbReference type="Proteomes" id="UP001164746">
    <property type="component" value="Chromosome 12"/>
</dbReference>
<name>A0ABY7FGN1_MYAAR</name>
<feature type="compositionally biased region" description="Acidic residues" evidence="1">
    <location>
        <begin position="235"/>
        <end position="253"/>
    </location>
</feature>
<feature type="compositionally biased region" description="Basic and acidic residues" evidence="1">
    <location>
        <begin position="73"/>
        <end position="85"/>
    </location>
</feature>